<keyword evidence="1" id="KW-0472">Membrane</keyword>
<organism evidence="2 3">
    <name type="scientific">Candidatus Berkelbacteria bacterium CG10_big_fil_rev_8_21_14_0_10_43_13</name>
    <dbReference type="NCBI Taxonomy" id="1974514"/>
    <lineage>
        <taxon>Bacteria</taxon>
        <taxon>Candidatus Berkelbacteria</taxon>
    </lineage>
</organism>
<dbReference type="Proteomes" id="UP000231382">
    <property type="component" value="Unassembled WGS sequence"/>
</dbReference>
<name>A0A2H0W671_9BACT</name>
<feature type="transmembrane region" description="Helical" evidence="1">
    <location>
        <begin position="29"/>
        <end position="48"/>
    </location>
</feature>
<accession>A0A2H0W671</accession>
<keyword evidence="1" id="KW-1133">Transmembrane helix</keyword>
<keyword evidence="1" id="KW-0812">Transmembrane</keyword>
<dbReference type="EMBL" id="PEZW01000018">
    <property type="protein sequence ID" value="PIS07595.1"/>
    <property type="molecule type" value="Genomic_DNA"/>
</dbReference>
<evidence type="ECO:0000256" key="1">
    <source>
        <dbReference type="SAM" id="Phobius"/>
    </source>
</evidence>
<sequence>MKEKKTNESEYNKMNQEKMHYYRHQYGPFGMIFGVLIFLLILGGVFALGRGSSRHYAYGSFGKIAGTEASYGGGGMMRGYGRHRVIDGDENTISGYRNRIAGQISTVNSDNIVIKDTDGTAYTVKIASDTSVVINGKIDKASNLKASSEVIVVGDSNSDGSINATIIRSLQ</sequence>
<reference evidence="3" key="1">
    <citation type="submission" date="2017-09" db="EMBL/GenBank/DDBJ databases">
        <title>Depth-based differentiation of microbial function through sediment-hosted aquifers and enrichment of novel symbionts in the deep terrestrial subsurface.</title>
        <authorList>
            <person name="Probst A.J."/>
            <person name="Ladd B."/>
            <person name="Jarett J.K."/>
            <person name="Geller-Mcgrath D.E."/>
            <person name="Sieber C.M.K."/>
            <person name="Emerson J.B."/>
            <person name="Anantharaman K."/>
            <person name="Thomas B.C."/>
            <person name="Malmstrom R."/>
            <person name="Stieglmeier M."/>
            <person name="Klingl A."/>
            <person name="Woyke T."/>
            <person name="Ryan C.M."/>
            <person name="Banfield J.F."/>
        </authorList>
    </citation>
    <scope>NUCLEOTIDE SEQUENCE [LARGE SCALE GENOMIC DNA]</scope>
</reference>
<protein>
    <recommendedName>
        <fullName evidence="4">DUF5666 domain-containing protein</fullName>
    </recommendedName>
</protein>
<gene>
    <name evidence="2" type="ORF">COT78_02765</name>
</gene>
<proteinExistence type="predicted"/>
<evidence type="ECO:0008006" key="4">
    <source>
        <dbReference type="Google" id="ProtNLM"/>
    </source>
</evidence>
<evidence type="ECO:0000313" key="3">
    <source>
        <dbReference type="Proteomes" id="UP000231382"/>
    </source>
</evidence>
<dbReference type="AlphaFoldDB" id="A0A2H0W671"/>
<evidence type="ECO:0000313" key="2">
    <source>
        <dbReference type="EMBL" id="PIS07595.1"/>
    </source>
</evidence>
<comment type="caution">
    <text evidence="2">The sequence shown here is derived from an EMBL/GenBank/DDBJ whole genome shotgun (WGS) entry which is preliminary data.</text>
</comment>